<dbReference type="InterPro" id="IPR012952">
    <property type="entry name" value="BING4_C_dom"/>
</dbReference>
<evidence type="ECO:0000256" key="6">
    <source>
        <dbReference type="SAM" id="MobiDB-lite"/>
    </source>
</evidence>
<reference evidence="8" key="1">
    <citation type="submission" date="2021-01" db="EMBL/GenBank/DDBJ databases">
        <authorList>
            <person name="Corre E."/>
            <person name="Pelletier E."/>
            <person name="Niang G."/>
            <person name="Scheremetjew M."/>
            <person name="Finn R."/>
            <person name="Kale V."/>
            <person name="Holt S."/>
            <person name="Cochrane G."/>
            <person name="Meng A."/>
            <person name="Brown T."/>
            <person name="Cohen L."/>
        </authorList>
    </citation>
    <scope>NUCLEOTIDE SEQUENCE</scope>
    <source>
        <strain evidence="8">WS</strain>
    </source>
</reference>
<comment type="subcellular location">
    <subcellularLocation>
        <location evidence="1">Nucleus</location>
        <location evidence="1">Nucleolus</location>
    </subcellularLocation>
</comment>
<name>A0A7S1KU38_9EUKA</name>
<organism evidence="8">
    <name type="scientific">Percolomonas cosmopolitus</name>
    <dbReference type="NCBI Taxonomy" id="63605"/>
    <lineage>
        <taxon>Eukaryota</taxon>
        <taxon>Discoba</taxon>
        <taxon>Heterolobosea</taxon>
        <taxon>Tetramitia</taxon>
        <taxon>Eutetramitia</taxon>
        <taxon>Percolomonadidae</taxon>
        <taxon>Percolomonas</taxon>
    </lineage>
</organism>
<dbReference type="GO" id="GO:0030686">
    <property type="term" value="C:90S preribosome"/>
    <property type="evidence" value="ECO:0007669"/>
    <property type="project" value="TreeGrafter"/>
</dbReference>
<dbReference type="InterPro" id="IPR015943">
    <property type="entry name" value="WD40/YVTN_repeat-like_dom_sf"/>
</dbReference>
<evidence type="ECO:0000259" key="7">
    <source>
        <dbReference type="SMART" id="SM01033"/>
    </source>
</evidence>
<keyword evidence="3" id="KW-0677">Repeat</keyword>
<dbReference type="EMBL" id="HBGD01010055">
    <property type="protein sequence ID" value="CAD9085008.1"/>
    <property type="molecule type" value="Transcribed_RNA"/>
</dbReference>
<protein>
    <recommendedName>
        <fullName evidence="7">BING4 C-terminal domain-containing protein</fullName>
    </recommendedName>
</protein>
<proteinExistence type="predicted"/>
<feature type="compositionally biased region" description="Basic and acidic residues" evidence="6">
    <location>
        <begin position="608"/>
        <end position="636"/>
    </location>
</feature>
<keyword evidence="4" id="KW-0539">Nucleus</keyword>
<keyword evidence="2 5" id="KW-0853">WD repeat</keyword>
<dbReference type="Pfam" id="PF00400">
    <property type="entry name" value="WD40"/>
    <property type="match status" value="1"/>
</dbReference>
<dbReference type="PANTHER" id="PTHR14085">
    <property type="entry name" value="WD-REPEAT PROTEIN BING4"/>
    <property type="match status" value="1"/>
</dbReference>
<dbReference type="Pfam" id="PF08149">
    <property type="entry name" value="BING4CT"/>
    <property type="match status" value="1"/>
</dbReference>
<dbReference type="InterPro" id="IPR036322">
    <property type="entry name" value="WD40_repeat_dom_sf"/>
</dbReference>
<feature type="repeat" description="WD" evidence="5">
    <location>
        <begin position="350"/>
        <end position="384"/>
    </location>
</feature>
<feature type="compositionally biased region" description="Acidic residues" evidence="6">
    <location>
        <begin position="704"/>
        <end position="720"/>
    </location>
</feature>
<dbReference type="SUPFAM" id="SSF50978">
    <property type="entry name" value="WD40 repeat-like"/>
    <property type="match status" value="1"/>
</dbReference>
<evidence type="ECO:0000256" key="4">
    <source>
        <dbReference type="ARBA" id="ARBA00023242"/>
    </source>
</evidence>
<feature type="domain" description="BING4 C-terminal" evidence="7">
    <location>
        <begin position="432"/>
        <end position="512"/>
    </location>
</feature>
<dbReference type="AlphaFoldDB" id="A0A7S1KU38"/>
<dbReference type="GO" id="GO:0000462">
    <property type="term" value="P:maturation of SSU-rRNA from tricistronic rRNA transcript (SSU-rRNA, 5.8S rRNA, LSU-rRNA)"/>
    <property type="evidence" value="ECO:0007669"/>
    <property type="project" value="TreeGrafter"/>
</dbReference>
<feature type="compositionally biased region" description="Polar residues" evidence="6">
    <location>
        <begin position="1"/>
        <end position="21"/>
    </location>
</feature>
<feature type="compositionally biased region" description="Acidic residues" evidence="6">
    <location>
        <begin position="652"/>
        <end position="669"/>
    </location>
</feature>
<evidence type="ECO:0000256" key="5">
    <source>
        <dbReference type="PROSITE-ProRule" id="PRU00221"/>
    </source>
</evidence>
<feature type="compositionally biased region" description="Basic and acidic residues" evidence="6">
    <location>
        <begin position="32"/>
        <end position="46"/>
    </location>
</feature>
<dbReference type="PROSITE" id="PS50082">
    <property type="entry name" value="WD_REPEATS_2"/>
    <property type="match status" value="1"/>
</dbReference>
<dbReference type="InterPro" id="IPR040315">
    <property type="entry name" value="WDR46/Utp7"/>
</dbReference>
<dbReference type="Gene3D" id="2.130.10.10">
    <property type="entry name" value="YVTN repeat-like/Quinoprotein amine dehydrogenase"/>
    <property type="match status" value="1"/>
</dbReference>
<evidence type="ECO:0000256" key="3">
    <source>
        <dbReference type="ARBA" id="ARBA00022737"/>
    </source>
</evidence>
<feature type="region of interest" description="Disordered" evidence="6">
    <location>
        <begin position="608"/>
        <end position="780"/>
    </location>
</feature>
<feature type="compositionally biased region" description="Acidic residues" evidence="6">
    <location>
        <begin position="741"/>
        <end position="762"/>
    </location>
</feature>
<gene>
    <name evidence="8" type="ORF">PCOS0759_LOCUS8262</name>
</gene>
<feature type="compositionally biased region" description="Acidic residues" evidence="6">
    <location>
        <begin position="678"/>
        <end position="687"/>
    </location>
</feature>
<sequence length="780" mass="88655">MSSLLPSSTQKKSHPLSNLLTQEDYDLAQQSRQKDEQRENEYDQEIKRRTIENRRIMKELVPVGVDKENKHLKERKKRIERDVLKRYERDTSGTRVKTRDEIKWQLRRKKKNRDLDVNTLRWQEENRKRQLLELAENDIVRANVSIPKGVELDHEDYQASTQDLTQQDMLQEADLNTKAKVFHLNLPFSASGYNITYNTSGRHILISSSSGYVASVQWKNFQLIHELSLGTHIGDTVWMMDDTMYTLSSSKTPIVYNDQGEQIHRMREFIGCSFMQYLQYHFTVVGGNPGRGLVIYKDISIGDEAIKVQVKPITSMCQNPHNAIIICGHADGQISMVTPRDKPMEPVVSMLCHKSPVQRIAVDLTGTYMVTCSKEGVTKVWEIKKSFKQIARYRSPAGVSGIAISQNGMLALGIRNQVLIWKHPSELSKKKIYLKHTLSGRGLVTSLKFCPYEDILGVGRSNGVSHVLVPGSGMSEFDTRTANPLSTDATTKNLNVDMLLEKIPLDMISLDPDVVGTSGVKQQAYTFDNHVKLDDTLKEELQSLGIREQEERKKLRDMSREELRAEKEKQDKEFKSGLQEWYEDEAPNPLDRFASRGKRKHILMEKGEIKGVEEEGPAKKKAKVADSEEQQEGDKVLEDEDEMIDGVHMEDKEDDDVVEDDGEEYDVDGETAMRFLQDAEEGNDDEDVFRVTAAMMDENHIPDDSDDDSSEGNDSDDSSDDEQKGRSTEARMSAFSADTIDASDDSEDESDSSSSDESEDSAEEKQMLMKYALQDSDSDE</sequence>
<accession>A0A7S1KU38</accession>
<dbReference type="SMART" id="SM00320">
    <property type="entry name" value="WD40"/>
    <property type="match status" value="3"/>
</dbReference>
<feature type="region of interest" description="Disordered" evidence="6">
    <location>
        <begin position="1"/>
        <end position="46"/>
    </location>
</feature>
<evidence type="ECO:0000256" key="2">
    <source>
        <dbReference type="ARBA" id="ARBA00022574"/>
    </source>
</evidence>
<dbReference type="GO" id="GO:0032040">
    <property type="term" value="C:small-subunit processome"/>
    <property type="evidence" value="ECO:0007669"/>
    <property type="project" value="TreeGrafter"/>
</dbReference>
<evidence type="ECO:0000313" key="8">
    <source>
        <dbReference type="EMBL" id="CAD9085008.1"/>
    </source>
</evidence>
<dbReference type="SMART" id="SM01033">
    <property type="entry name" value="BING4CT"/>
    <property type="match status" value="1"/>
</dbReference>
<dbReference type="PANTHER" id="PTHR14085:SF3">
    <property type="entry name" value="WD REPEAT-CONTAINING PROTEIN 46"/>
    <property type="match status" value="1"/>
</dbReference>
<dbReference type="InterPro" id="IPR001680">
    <property type="entry name" value="WD40_rpt"/>
</dbReference>
<feature type="region of interest" description="Disordered" evidence="6">
    <location>
        <begin position="551"/>
        <end position="573"/>
    </location>
</feature>
<evidence type="ECO:0000256" key="1">
    <source>
        <dbReference type="ARBA" id="ARBA00004604"/>
    </source>
</evidence>